<protein>
    <submittedName>
        <fullName evidence="2">Uncharacterized protein</fullName>
    </submittedName>
</protein>
<dbReference type="AlphaFoldDB" id="A0AAV1UZH6"/>
<reference evidence="2" key="1">
    <citation type="submission" date="2024-01" db="EMBL/GenBank/DDBJ databases">
        <authorList>
            <person name="Webb A."/>
        </authorList>
    </citation>
    <scope>NUCLEOTIDE SEQUENCE</scope>
    <source>
        <strain evidence="2">Pm1</strain>
    </source>
</reference>
<dbReference type="Proteomes" id="UP001162060">
    <property type="component" value="Unassembled WGS sequence"/>
</dbReference>
<organism evidence="2 3">
    <name type="scientific">Peronospora matthiolae</name>
    <dbReference type="NCBI Taxonomy" id="2874970"/>
    <lineage>
        <taxon>Eukaryota</taxon>
        <taxon>Sar</taxon>
        <taxon>Stramenopiles</taxon>
        <taxon>Oomycota</taxon>
        <taxon>Peronosporomycetes</taxon>
        <taxon>Peronosporales</taxon>
        <taxon>Peronosporaceae</taxon>
        <taxon>Peronospora</taxon>
    </lineage>
</organism>
<comment type="caution">
    <text evidence="2">The sequence shown here is derived from an EMBL/GenBank/DDBJ whole genome shotgun (WGS) entry which is preliminary data.</text>
</comment>
<sequence length="183" mass="20918">MGEHTGSFRYASAESEGDSNDSFEIQRMSLEPKNADLLRKTFERNAAEAQAGKPTAMRFMNMVKSEQVNSFFRAPMKKYELEQAHMNAGQLINRHPEPEIHMPDIDIESIGSRPSGFHDYGHAFREQGGKRIPQVAKAGAAESGGFNNQSIRMYAMDELKEFFGRERSEERARNWIYQVYLAF</sequence>
<evidence type="ECO:0000313" key="3">
    <source>
        <dbReference type="Proteomes" id="UP001162060"/>
    </source>
</evidence>
<evidence type="ECO:0000313" key="2">
    <source>
        <dbReference type="EMBL" id="CAK7939940.1"/>
    </source>
</evidence>
<accession>A0AAV1UZH6</accession>
<name>A0AAV1UZH6_9STRA</name>
<dbReference type="EMBL" id="CAKLBY020000251">
    <property type="protein sequence ID" value="CAK7939940.1"/>
    <property type="molecule type" value="Genomic_DNA"/>
</dbReference>
<feature type="region of interest" description="Disordered" evidence="1">
    <location>
        <begin position="1"/>
        <end position="24"/>
    </location>
</feature>
<proteinExistence type="predicted"/>
<evidence type="ECO:0000256" key="1">
    <source>
        <dbReference type="SAM" id="MobiDB-lite"/>
    </source>
</evidence>
<gene>
    <name evidence="2" type="ORF">PM001_LOCUS25090</name>
</gene>